<evidence type="ECO:0000256" key="6">
    <source>
        <dbReference type="ARBA" id="ARBA00023211"/>
    </source>
</evidence>
<dbReference type="Gene3D" id="3.90.79.10">
    <property type="entry name" value="Nucleoside Triphosphate Pyrophosphohydrolase"/>
    <property type="match status" value="1"/>
</dbReference>
<dbReference type="PANTHER" id="PTHR12318:SF0">
    <property type="entry name" value="ACYL-COENZYME A DIPHOSPHATASE NUDT19"/>
    <property type="match status" value="1"/>
</dbReference>
<comment type="caution">
    <text evidence="9">The sequence shown here is derived from an EMBL/GenBank/DDBJ whole genome shotgun (WGS) entry which is preliminary data.</text>
</comment>
<dbReference type="InterPro" id="IPR039121">
    <property type="entry name" value="NUDT19"/>
</dbReference>
<evidence type="ECO:0000313" key="10">
    <source>
        <dbReference type="Proteomes" id="UP000623687"/>
    </source>
</evidence>
<evidence type="ECO:0000256" key="3">
    <source>
        <dbReference type="ARBA" id="ARBA00022723"/>
    </source>
</evidence>
<evidence type="ECO:0000259" key="8">
    <source>
        <dbReference type="PROSITE" id="PS51462"/>
    </source>
</evidence>
<keyword evidence="3" id="KW-0479">Metal-binding</keyword>
<keyword evidence="10" id="KW-1185">Reference proteome</keyword>
<protein>
    <recommendedName>
        <fullName evidence="8">Nudix hydrolase domain-containing protein</fullName>
    </recommendedName>
</protein>
<dbReference type="InterPro" id="IPR000086">
    <property type="entry name" value="NUDIX_hydrolase_dom"/>
</dbReference>
<gene>
    <name evidence="9" type="ORF">PC9H_000914</name>
</gene>
<dbReference type="RefSeq" id="XP_036636412.1">
    <property type="nucleotide sequence ID" value="XM_036770567.1"/>
</dbReference>
<comment type="cofactor">
    <cofactor evidence="2">
        <name>Mg(2+)</name>
        <dbReference type="ChEBI" id="CHEBI:18420"/>
    </cofactor>
</comment>
<evidence type="ECO:0000256" key="1">
    <source>
        <dbReference type="ARBA" id="ARBA00001936"/>
    </source>
</evidence>
<dbReference type="GO" id="GO:0005739">
    <property type="term" value="C:mitochondrion"/>
    <property type="evidence" value="ECO:0007669"/>
    <property type="project" value="TreeGrafter"/>
</dbReference>
<dbReference type="GO" id="GO:0016818">
    <property type="term" value="F:hydrolase activity, acting on acid anhydrides, in phosphorus-containing anhydrides"/>
    <property type="evidence" value="ECO:0007669"/>
    <property type="project" value="InterPro"/>
</dbReference>
<reference evidence="9" key="1">
    <citation type="submission" date="2019-07" db="EMBL/GenBank/DDBJ databases">
        <authorList>
            <person name="Palmer J.M."/>
        </authorList>
    </citation>
    <scope>NUCLEOTIDE SEQUENCE</scope>
    <source>
        <strain evidence="9">PC9</strain>
    </source>
</reference>
<dbReference type="AlphaFoldDB" id="A0A8H7A2T1"/>
<dbReference type="OrthoDB" id="1695362at2759"/>
<evidence type="ECO:0000256" key="5">
    <source>
        <dbReference type="ARBA" id="ARBA00022842"/>
    </source>
</evidence>
<accession>A0A8H7A2T1</accession>
<feature type="domain" description="Nudix hydrolase" evidence="8">
    <location>
        <begin position="54"/>
        <end position="240"/>
    </location>
</feature>
<evidence type="ECO:0000256" key="7">
    <source>
        <dbReference type="SAM" id="MobiDB-lite"/>
    </source>
</evidence>
<evidence type="ECO:0000256" key="4">
    <source>
        <dbReference type="ARBA" id="ARBA00022801"/>
    </source>
</evidence>
<dbReference type="EMBL" id="JACETU010000001">
    <property type="protein sequence ID" value="KAF7440568.1"/>
    <property type="molecule type" value="Genomic_DNA"/>
</dbReference>
<feature type="compositionally biased region" description="Polar residues" evidence="7">
    <location>
        <begin position="41"/>
        <end position="51"/>
    </location>
</feature>
<dbReference type="CDD" id="cd18870">
    <property type="entry name" value="NUDIX_AcylCoAdiphos_Nudt19"/>
    <property type="match status" value="1"/>
</dbReference>
<proteinExistence type="predicted"/>
<dbReference type="PANTHER" id="PTHR12318">
    <property type="entry name" value="TESTOSTERONE-REGULATED PROTEIN RP2"/>
    <property type="match status" value="1"/>
</dbReference>
<sequence>MLNRVYKFPNSNSPRTPTCYIRGRYLRRDAAQSRRPFITAMSANTSKSTKQPAEPRPSASVVVVNERNEILLVQRNPRARHFGGVTVFPGGNYDAKQDPTLEITAIRETFEESGLLLAHSKKGASPSNAVLDEARHAIHSQKTAFNSFLQEHLLEPDTSALLPFTRWITPVGPPRRFRTQFYVTFLPAASASGFSSGDKEERLPKHDGGLEVISARFITPEAALAECNEGKITFMPPQFYIITTLASILRGAKNTAAQRATVQQLSQGAFGQMVINPRRLKEPDSEGRAILTYEGDETRGGSKGRLHRALVRLDKAGILTHEIILQRNFDIFTEVEPQAFHTPGLPKL</sequence>
<dbReference type="Pfam" id="PF00293">
    <property type="entry name" value="NUDIX"/>
    <property type="match status" value="1"/>
</dbReference>
<name>A0A8H7A2T1_PLEOS</name>
<feature type="region of interest" description="Disordered" evidence="7">
    <location>
        <begin position="40"/>
        <end position="59"/>
    </location>
</feature>
<organism evidence="9 10">
    <name type="scientific">Pleurotus ostreatus</name>
    <name type="common">Oyster mushroom</name>
    <name type="synonym">White-rot fungus</name>
    <dbReference type="NCBI Taxonomy" id="5322"/>
    <lineage>
        <taxon>Eukaryota</taxon>
        <taxon>Fungi</taxon>
        <taxon>Dikarya</taxon>
        <taxon>Basidiomycota</taxon>
        <taxon>Agaricomycotina</taxon>
        <taxon>Agaricomycetes</taxon>
        <taxon>Agaricomycetidae</taxon>
        <taxon>Agaricales</taxon>
        <taxon>Pleurotineae</taxon>
        <taxon>Pleurotaceae</taxon>
        <taxon>Pleurotus</taxon>
    </lineage>
</organism>
<dbReference type="InterPro" id="IPR015797">
    <property type="entry name" value="NUDIX_hydrolase-like_dom_sf"/>
</dbReference>
<keyword evidence="6" id="KW-0464">Manganese</keyword>
<keyword evidence="5" id="KW-0460">Magnesium</keyword>
<evidence type="ECO:0000256" key="2">
    <source>
        <dbReference type="ARBA" id="ARBA00001946"/>
    </source>
</evidence>
<dbReference type="SUPFAM" id="SSF55811">
    <property type="entry name" value="Nudix"/>
    <property type="match status" value="1"/>
</dbReference>
<keyword evidence="4" id="KW-0378">Hydrolase</keyword>
<evidence type="ECO:0000313" key="9">
    <source>
        <dbReference type="EMBL" id="KAF7440568.1"/>
    </source>
</evidence>
<dbReference type="GeneID" id="59370755"/>
<dbReference type="PROSITE" id="PS51462">
    <property type="entry name" value="NUDIX"/>
    <property type="match status" value="1"/>
</dbReference>
<dbReference type="Proteomes" id="UP000623687">
    <property type="component" value="Unassembled WGS sequence"/>
</dbReference>
<dbReference type="VEuPathDB" id="FungiDB:PC9H_000914"/>
<dbReference type="GO" id="GO:0046872">
    <property type="term" value="F:metal ion binding"/>
    <property type="evidence" value="ECO:0007669"/>
    <property type="project" value="UniProtKB-KW"/>
</dbReference>
<comment type="cofactor">
    <cofactor evidence="1">
        <name>Mn(2+)</name>
        <dbReference type="ChEBI" id="CHEBI:29035"/>
    </cofactor>
</comment>